<dbReference type="Pfam" id="PF17645">
    <property type="entry name" value="Amdase"/>
    <property type="match status" value="1"/>
</dbReference>
<dbReference type="AlphaFoldDB" id="A0A3N3E6V1"/>
<dbReference type="PIRSF" id="PIRSF015736">
    <property type="entry name" value="MI"/>
    <property type="match status" value="1"/>
</dbReference>
<dbReference type="InterPro" id="IPR053714">
    <property type="entry name" value="Iso_Racemase_Enz_sf"/>
</dbReference>
<protein>
    <submittedName>
        <fullName evidence="1">Asp/Glu racemase</fullName>
    </submittedName>
</protein>
<evidence type="ECO:0000313" key="1">
    <source>
        <dbReference type="EMBL" id="ROV62463.1"/>
    </source>
</evidence>
<dbReference type="Proteomes" id="UP000278792">
    <property type="component" value="Unassembled WGS sequence"/>
</dbReference>
<name>A0A3N3E6V1_9VIBR</name>
<organism evidence="1 2">
    <name type="scientific">Vibrio ponticus</name>
    <dbReference type="NCBI Taxonomy" id="265668"/>
    <lineage>
        <taxon>Bacteria</taxon>
        <taxon>Pseudomonadati</taxon>
        <taxon>Pseudomonadota</taxon>
        <taxon>Gammaproteobacteria</taxon>
        <taxon>Vibrionales</taxon>
        <taxon>Vibrionaceae</taxon>
        <taxon>Vibrio</taxon>
    </lineage>
</organism>
<proteinExistence type="predicted"/>
<accession>A0A3N3E6V1</accession>
<dbReference type="RefSeq" id="WP_123779900.1">
    <property type="nucleotide sequence ID" value="NZ_RKIK01000001.1"/>
</dbReference>
<sequence>MNFEQFNDFEVKLQFEPAPRPDRVHIGLVQLANDHTLETDWSHLLREQAALFSTRIFKENGMTPEALDAVAASISDGAELVGDGLPMDVMAFACTSASIVIGEEKVSKLLTKGRGNIPTTNPWSAAQAAFKHLGAKNVAVFSPYPTDVNFPLRQQLIDAGFNVVGLTALGIMDDNIIHKVPLSSFEEGIEILLNNGMVDVIFMSCTSLRAVEKIQYLEDKYGVPIVSSNSALFWHSMHLCGKTAVCPGYGKLLSGEVVTQTEREESLAMA</sequence>
<gene>
    <name evidence="1" type="ORF">EGH82_00015</name>
</gene>
<reference evidence="1 2" key="1">
    <citation type="submission" date="2018-11" db="EMBL/GenBank/DDBJ databases">
        <title>Vibrio ponticus strain CAIM 1751 pathogenic for the snapper Lutjanus guttatus.</title>
        <authorList>
            <person name="Soto-Rodriguez S."/>
            <person name="Lozano-Olvera R."/>
            <person name="Gomez-Gil B."/>
        </authorList>
    </citation>
    <scope>NUCLEOTIDE SEQUENCE [LARGE SCALE GENOMIC DNA]</scope>
    <source>
        <strain evidence="1 2">CAIM 1751</strain>
    </source>
</reference>
<dbReference type="PANTHER" id="PTHR40267">
    <property type="entry name" value="BLR3294 PROTEIN"/>
    <property type="match status" value="1"/>
</dbReference>
<comment type="caution">
    <text evidence="1">The sequence shown here is derived from an EMBL/GenBank/DDBJ whole genome shotgun (WGS) entry which is preliminary data.</text>
</comment>
<dbReference type="Gene3D" id="3.40.50.12500">
    <property type="match status" value="1"/>
</dbReference>
<dbReference type="PANTHER" id="PTHR40267:SF1">
    <property type="entry name" value="BLR3294 PROTEIN"/>
    <property type="match status" value="1"/>
</dbReference>
<dbReference type="EMBL" id="RKIK01000001">
    <property type="protein sequence ID" value="ROV62463.1"/>
    <property type="molecule type" value="Genomic_DNA"/>
</dbReference>
<evidence type="ECO:0000313" key="2">
    <source>
        <dbReference type="Proteomes" id="UP000278792"/>
    </source>
</evidence>
<dbReference type="InterPro" id="IPR026286">
    <property type="entry name" value="MaiA/AMDase"/>
</dbReference>